<protein>
    <submittedName>
        <fullName evidence="1">Uncharacterized protein</fullName>
    </submittedName>
</protein>
<accession>A0A151I718</accession>
<evidence type="ECO:0000313" key="2">
    <source>
        <dbReference type="Proteomes" id="UP000078542"/>
    </source>
</evidence>
<organism evidence="1 2">
    <name type="scientific">Cyphomyrmex costatus</name>
    <dbReference type="NCBI Taxonomy" id="456900"/>
    <lineage>
        <taxon>Eukaryota</taxon>
        <taxon>Metazoa</taxon>
        <taxon>Ecdysozoa</taxon>
        <taxon>Arthropoda</taxon>
        <taxon>Hexapoda</taxon>
        <taxon>Insecta</taxon>
        <taxon>Pterygota</taxon>
        <taxon>Neoptera</taxon>
        <taxon>Endopterygota</taxon>
        <taxon>Hymenoptera</taxon>
        <taxon>Apocrita</taxon>
        <taxon>Aculeata</taxon>
        <taxon>Formicoidea</taxon>
        <taxon>Formicidae</taxon>
        <taxon>Myrmicinae</taxon>
        <taxon>Cyphomyrmex</taxon>
    </lineage>
</organism>
<gene>
    <name evidence="1" type="ORF">ALC62_15581</name>
</gene>
<dbReference type="STRING" id="456900.A0A151I718"/>
<keyword evidence="2" id="KW-1185">Reference proteome</keyword>
<dbReference type="PANTHER" id="PTHR33053">
    <property type="entry name" value="PROTEIN, PUTATIVE-RELATED"/>
    <property type="match status" value="1"/>
</dbReference>
<dbReference type="AlphaFoldDB" id="A0A151I718"/>
<dbReference type="Proteomes" id="UP000078542">
    <property type="component" value="Unassembled WGS sequence"/>
</dbReference>
<reference evidence="1 2" key="1">
    <citation type="submission" date="2016-03" db="EMBL/GenBank/DDBJ databases">
        <title>Cyphomyrmex costatus WGS genome.</title>
        <authorList>
            <person name="Nygaard S."/>
            <person name="Hu H."/>
            <person name="Boomsma J."/>
            <person name="Zhang G."/>
        </authorList>
    </citation>
    <scope>NUCLEOTIDE SEQUENCE [LARGE SCALE GENOMIC DNA]</scope>
    <source>
        <strain evidence="1">MS0001</strain>
        <tissue evidence="1">Whole body</tissue>
    </source>
</reference>
<sequence length="505" mass="58890">MKGVGECTGEYVYLCIRNGLNNCIDSNVHKSDTIFLQVNVNGASPYHSSTKQLWPILCKVIFDPDIYSPFPVALYYGDTKPGNVDEYLNDFIEEINLLQRNGIYINEQKYAVQLKHFICDIPARKFLKQIKGHGGYAAYKSFRDQQQEEHHMNISPLLRIQPPIDLIYAFPLDYMHLCCLGIVKKFYVMNLIFNKSAVKLRSTLREELFKRITFIKSFVPNEFQRKPRRFVPNMKATELRFIMLYAGPIIFKNILNPDLYNHFLLLHVALRILCIKNFAQQFNDTARSYLKKYCLLLPQLYGQESQVLNAHYLLHLADDVRLEHTLNDISAFPFENQLGLMSKLLRTPNKPLAQICRRIYETNIIKKKVAIPPVLNIITQKKVAGNRRLLLKLQYRNFSITAKKPDNIFMLNDERIIKIVSLGYCYESVDDLRITGVCWMKKKPIFQSPTSSTDLHMWQLEAKPSKDIVKFQLKDIKFKIVLMPLPSKRNNLEYEKVFAIPLLHV</sequence>
<dbReference type="EMBL" id="KQ978458">
    <property type="protein sequence ID" value="KYM93813.1"/>
    <property type="molecule type" value="Genomic_DNA"/>
</dbReference>
<name>A0A151I718_9HYME</name>
<dbReference type="PANTHER" id="PTHR33053:SF9">
    <property type="entry name" value="AGAP000105-PA"/>
    <property type="match status" value="1"/>
</dbReference>
<evidence type="ECO:0000313" key="1">
    <source>
        <dbReference type="EMBL" id="KYM93813.1"/>
    </source>
</evidence>
<proteinExistence type="predicted"/>